<name>A0A7U4QJY9_DESA2</name>
<dbReference type="EMBL" id="CP013015">
    <property type="protein sequence ID" value="AMM40746.1"/>
    <property type="molecule type" value="Genomic_DNA"/>
</dbReference>
<reference evidence="1 2" key="1">
    <citation type="submission" date="2015-10" db="EMBL/GenBank/DDBJ databases">
        <title>Candidatus Desulfofervidus auxilii, a hydrogenotrophic sulfate-reducing bacterium involved in the thermophilic anaerobic oxidation of methane.</title>
        <authorList>
            <person name="Krukenberg V."/>
            <person name="Richter M."/>
            <person name="Wegener G."/>
        </authorList>
    </citation>
    <scope>NUCLEOTIDE SEQUENCE [LARGE SCALE GENOMIC DNA]</scope>
    <source>
        <strain evidence="1 2">HS1</strain>
    </source>
</reference>
<sequence>MNKKTIMLSKEKETKNTIRYREETEGQPPVVQTIYIQKWFTGSPAPEKIRVTIEPLS</sequence>
<evidence type="ECO:0000313" key="2">
    <source>
        <dbReference type="Proteomes" id="UP000070560"/>
    </source>
</evidence>
<accession>A0A7U4QJY9</accession>
<dbReference type="KEGG" id="daw:HS1_000942"/>
<proteinExistence type="predicted"/>
<dbReference type="Proteomes" id="UP000070560">
    <property type="component" value="Chromosome"/>
</dbReference>
<evidence type="ECO:0000313" key="1">
    <source>
        <dbReference type="EMBL" id="AMM40746.1"/>
    </source>
</evidence>
<gene>
    <name evidence="1" type="ORF">HS1_000942</name>
</gene>
<organism evidence="1 2">
    <name type="scientific">Desulfofervidus auxilii</name>
    <dbReference type="NCBI Taxonomy" id="1621989"/>
    <lineage>
        <taxon>Bacteria</taxon>
        <taxon>Pseudomonadati</taxon>
        <taxon>Thermodesulfobacteriota</taxon>
        <taxon>Candidatus Desulfofervidia</taxon>
        <taxon>Candidatus Desulfofervidales</taxon>
        <taxon>Candidatus Desulfofervidaceae</taxon>
        <taxon>Candidatus Desulfofervidus</taxon>
    </lineage>
</organism>
<keyword evidence="2" id="KW-1185">Reference proteome</keyword>
<protein>
    <submittedName>
        <fullName evidence="1">Uncharacterized protein</fullName>
    </submittedName>
</protein>
<dbReference type="AlphaFoldDB" id="A0A7U4QJY9"/>
<dbReference type="RefSeq" id="WP_172793646.1">
    <property type="nucleotide sequence ID" value="NZ_CP013015.1"/>
</dbReference>